<dbReference type="InterPro" id="IPR013131">
    <property type="entry name" value="Mannitol_DH_N"/>
</dbReference>
<dbReference type="Gene3D" id="1.10.1040.10">
    <property type="entry name" value="N-(1-d-carboxylethyl)-l-norvaline Dehydrogenase, domain 2"/>
    <property type="match status" value="1"/>
</dbReference>
<dbReference type="Pfam" id="PF08125">
    <property type="entry name" value="Mannitol_dh_C"/>
    <property type="match status" value="1"/>
</dbReference>
<dbReference type="SUPFAM" id="SSF48179">
    <property type="entry name" value="6-phosphogluconate dehydrogenase C-terminal domain-like"/>
    <property type="match status" value="1"/>
</dbReference>
<evidence type="ECO:0000259" key="9">
    <source>
        <dbReference type="Pfam" id="PF08125"/>
    </source>
</evidence>
<dbReference type="PRINTS" id="PR00084">
    <property type="entry name" value="MTLDHDRGNASE"/>
</dbReference>
<accession>A0ABX3H1N2</accession>
<comment type="similarity">
    <text evidence="1 7">Belongs to the mannitol dehydrogenase family.</text>
</comment>
<protein>
    <recommendedName>
        <fullName evidence="3 7">Mannitol-1-phosphate 5-dehydrogenase</fullName>
        <ecNumber evidence="2 7">1.1.1.17</ecNumber>
    </recommendedName>
</protein>
<evidence type="ECO:0000259" key="8">
    <source>
        <dbReference type="Pfam" id="PF01232"/>
    </source>
</evidence>
<feature type="domain" description="Mannitol dehydrogenase N-terminal" evidence="8">
    <location>
        <begin position="1"/>
        <end position="196"/>
    </location>
</feature>
<comment type="catalytic activity">
    <reaction evidence="6 7">
        <text>D-mannitol 1-phosphate + NAD(+) = beta-D-fructose 6-phosphate + NADH + H(+)</text>
        <dbReference type="Rhea" id="RHEA:19661"/>
        <dbReference type="ChEBI" id="CHEBI:15378"/>
        <dbReference type="ChEBI" id="CHEBI:57540"/>
        <dbReference type="ChEBI" id="CHEBI:57634"/>
        <dbReference type="ChEBI" id="CHEBI:57945"/>
        <dbReference type="ChEBI" id="CHEBI:61381"/>
        <dbReference type="EC" id="1.1.1.17"/>
    </reaction>
</comment>
<organism evidence="10 11">
    <name type="scientific">Paenibacillus borealis</name>
    <dbReference type="NCBI Taxonomy" id="160799"/>
    <lineage>
        <taxon>Bacteria</taxon>
        <taxon>Bacillati</taxon>
        <taxon>Bacillota</taxon>
        <taxon>Bacilli</taxon>
        <taxon>Bacillales</taxon>
        <taxon>Paenibacillaceae</taxon>
        <taxon>Paenibacillus</taxon>
    </lineage>
</organism>
<keyword evidence="4 7" id="KW-0560">Oxidoreductase</keyword>
<comment type="caution">
    <text evidence="10">The sequence shown here is derived from an EMBL/GenBank/DDBJ whole genome shotgun (WGS) entry which is preliminary data.</text>
</comment>
<evidence type="ECO:0000256" key="6">
    <source>
        <dbReference type="ARBA" id="ARBA00048615"/>
    </source>
</evidence>
<evidence type="ECO:0000256" key="5">
    <source>
        <dbReference type="ARBA" id="ARBA00023027"/>
    </source>
</evidence>
<dbReference type="Gene3D" id="3.40.50.720">
    <property type="entry name" value="NAD(P)-binding Rossmann-like Domain"/>
    <property type="match status" value="1"/>
</dbReference>
<dbReference type="SUPFAM" id="SSF51735">
    <property type="entry name" value="NAD(P)-binding Rossmann-fold domains"/>
    <property type="match status" value="1"/>
</dbReference>
<dbReference type="PANTHER" id="PTHR30524">
    <property type="entry name" value="MANNITOL-1-PHOSPHATE 5-DEHYDROGENASE"/>
    <property type="match status" value="1"/>
</dbReference>
<dbReference type="EMBL" id="MPTB01000034">
    <property type="protein sequence ID" value="OMD43778.1"/>
    <property type="molecule type" value="Genomic_DNA"/>
</dbReference>
<dbReference type="InterPro" id="IPR023028">
    <property type="entry name" value="Mannitol_1_phos_5_DH"/>
</dbReference>
<name>A0ABX3H1N2_PAEBO</name>
<dbReference type="Proteomes" id="UP000187412">
    <property type="component" value="Unassembled WGS sequence"/>
</dbReference>
<evidence type="ECO:0000256" key="4">
    <source>
        <dbReference type="ARBA" id="ARBA00023002"/>
    </source>
</evidence>
<dbReference type="InterPro" id="IPR013118">
    <property type="entry name" value="Mannitol_DH_C"/>
</dbReference>
<dbReference type="InterPro" id="IPR000669">
    <property type="entry name" value="Mannitol_DH"/>
</dbReference>
<dbReference type="PROSITE" id="PS00974">
    <property type="entry name" value="MANNITOL_DHGENASE"/>
    <property type="match status" value="1"/>
</dbReference>
<evidence type="ECO:0000313" key="10">
    <source>
        <dbReference type="EMBL" id="OMD43778.1"/>
    </source>
</evidence>
<dbReference type="InterPro" id="IPR013328">
    <property type="entry name" value="6PGD_dom2"/>
</dbReference>
<dbReference type="RefSeq" id="WP_076112985.1">
    <property type="nucleotide sequence ID" value="NZ_MPTB01000034.1"/>
</dbReference>
<dbReference type="EC" id="1.1.1.17" evidence="2 7"/>
<dbReference type="NCBIfam" id="NF002652">
    <property type="entry name" value="PRK02318.2-5"/>
    <property type="match status" value="1"/>
</dbReference>
<keyword evidence="5 7" id="KW-0520">NAD</keyword>
<evidence type="ECO:0000256" key="2">
    <source>
        <dbReference type="ARBA" id="ARBA00012939"/>
    </source>
</evidence>
<feature type="domain" description="Mannitol dehydrogenase C-terminal" evidence="9">
    <location>
        <begin position="205"/>
        <end position="345"/>
    </location>
</feature>
<dbReference type="InterPro" id="IPR036291">
    <property type="entry name" value="NAD(P)-bd_dom_sf"/>
</dbReference>
<evidence type="ECO:0000256" key="1">
    <source>
        <dbReference type="ARBA" id="ARBA00006541"/>
    </source>
</evidence>
<dbReference type="HAMAP" id="MF_00196">
    <property type="entry name" value="Mannitol_dehydrog"/>
    <property type="match status" value="1"/>
</dbReference>
<evidence type="ECO:0000313" key="11">
    <source>
        <dbReference type="Proteomes" id="UP000187412"/>
    </source>
</evidence>
<keyword evidence="11" id="KW-1185">Reference proteome</keyword>
<feature type="binding site" evidence="7">
    <location>
        <begin position="3"/>
        <end position="14"/>
    </location>
    <ligand>
        <name>NAD(+)</name>
        <dbReference type="ChEBI" id="CHEBI:57540"/>
    </ligand>
</feature>
<dbReference type="PANTHER" id="PTHR30524:SF0">
    <property type="entry name" value="ALTRONATE OXIDOREDUCTASE-RELATED"/>
    <property type="match status" value="1"/>
</dbReference>
<dbReference type="Pfam" id="PF01232">
    <property type="entry name" value="Mannitol_dh"/>
    <property type="match status" value="1"/>
</dbReference>
<evidence type="ECO:0000256" key="7">
    <source>
        <dbReference type="HAMAP-Rule" id="MF_00196"/>
    </source>
</evidence>
<evidence type="ECO:0000256" key="3">
    <source>
        <dbReference type="ARBA" id="ARBA00016219"/>
    </source>
</evidence>
<proteinExistence type="inferred from homology"/>
<dbReference type="InterPro" id="IPR008927">
    <property type="entry name" value="6-PGluconate_DH-like_C_sf"/>
</dbReference>
<reference evidence="10 11" key="1">
    <citation type="submission" date="2016-10" db="EMBL/GenBank/DDBJ databases">
        <title>Paenibacillus species isolates.</title>
        <authorList>
            <person name="Beno S.M."/>
        </authorList>
    </citation>
    <scope>NUCLEOTIDE SEQUENCE [LARGE SCALE GENOMIC DNA]</scope>
    <source>
        <strain evidence="10 11">FSL H7-0744</strain>
    </source>
</reference>
<dbReference type="InterPro" id="IPR023027">
    <property type="entry name" value="Mannitol_DH_CS"/>
</dbReference>
<gene>
    <name evidence="7" type="primary">mtlD</name>
    <name evidence="10" type="ORF">BSK56_23485</name>
</gene>
<sequence length="402" mass="44515">MRAVHFGAGNIGRGFIGPVLSDSGYEVCFVGRNRLKIAQLQERGRYPVTLANDERDRFIVENVTALHLKDQEQVAQAVAEAEIVTTAVGLTALKDIAGAIAQGIENRLNSNAYPKPLHIIACENGVGSSQKLKNLVYRHLKQPLKGRADRCVAFPDVMVDRIVPVQTHKDPLEIVVEPFSEWVIPRSELIADYTEIKGVHYVDSLDSYLERKLFTVNTGHCSAAYFGYLEGCSSIQEAMSDPGIKDRVRGVLQETGALLVHLYGFDPAAHDRYIHKIMDRFINPNFNDKISRVARSPLRKLSPNDRLLRPAMLAHELGLETSYLVSAITSALLYGDPNDQEAVLLQEEIRTAGLSAVLASRLGVPAEHPLHGEILKAYRRACLRHPHLASSGFESMVQILRG</sequence>
<dbReference type="NCBIfam" id="NF002647">
    <property type="entry name" value="PRK02318.1-3"/>
    <property type="match status" value="1"/>
</dbReference>